<gene>
    <name evidence="4" type="ORF">M514_25497</name>
</gene>
<feature type="region of interest" description="Disordered" evidence="2">
    <location>
        <begin position="47"/>
        <end position="89"/>
    </location>
</feature>
<dbReference type="Proteomes" id="UP000030758">
    <property type="component" value="Unassembled WGS sequence"/>
</dbReference>
<comment type="subcellular location">
    <subcellularLocation>
        <location evidence="1">Nucleus</location>
    </subcellularLocation>
</comment>
<dbReference type="Gene3D" id="1.10.10.10">
    <property type="entry name" value="Winged helix-like DNA-binding domain superfamily/Winged helix DNA-binding domain"/>
    <property type="match status" value="1"/>
</dbReference>
<proteinExistence type="predicted"/>
<accession>A0A085MYS8</accession>
<dbReference type="SUPFAM" id="SSF46689">
    <property type="entry name" value="Homeodomain-like"/>
    <property type="match status" value="1"/>
</dbReference>
<dbReference type="InterPro" id="IPR036388">
    <property type="entry name" value="WH-like_DNA-bd_sf"/>
</dbReference>
<dbReference type="InterPro" id="IPR009057">
    <property type="entry name" value="Homeodomain-like_sf"/>
</dbReference>
<dbReference type="InterPro" id="IPR007889">
    <property type="entry name" value="HTH_Psq"/>
</dbReference>
<name>A0A085MYS8_9BILA</name>
<evidence type="ECO:0000256" key="2">
    <source>
        <dbReference type="SAM" id="MobiDB-lite"/>
    </source>
</evidence>
<reference evidence="4" key="1">
    <citation type="journal article" date="2014" name="Nat. Genet.">
        <title>Genome and transcriptome of the porcine whipworm Trichuris suis.</title>
        <authorList>
            <person name="Jex A.R."/>
            <person name="Nejsum P."/>
            <person name="Schwarz E.M."/>
            <person name="Hu L."/>
            <person name="Young N.D."/>
            <person name="Hall R.S."/>
            <person name="Korhonen P.K."/>
            <person name="Liao S."/>
            <person name="Thamsborg S."/>
            <person name="Xia J."/>
            <person name="Xu P."/>
            <person name="Wang S."/>
            <person name="Scheerlinck J.P."/>
            <person name="Hofmann A."/>
            <person name="Sternberg P.W."/>
            <person name="Wang J."/>
            <person name="Gasser R.B."/>
        </authorList>
    </citation>
    <scope>NUCLEOTIDE SEQUENCE [LARGE SCALE GENOMIC DNA]</scope>
    <source>
        <strain evidence="4">DCEP-RM93F</strain>
    </source>
</reference>
<organism evidence="4">
    <name type="scientific">Trichuris suis</name>
    <name type="common">pig whipworm</name>
    <dbReference type="NCBI Taxonomy" id="68888"/>
    <lineage>
        <taxon>Eukaryota</taxon>
        <taxon>Metazoa</taxon>
        <taxon>Ecdysozoa</taxon>
        <taxon>Nematoda</taxon>
        <taxon>Enoplea</taxon>
        <taxon>Dorylaimia</taxon>
        <taxon>Trichinellida</taxon>
        <taxon>Trichuridae</taxon>
        <taxon>Trichuris</taxon>
    </lineage>
</organism>
<dbReference type="GO" id="GO:0003677">
    <property type="term" value="F:DNA binding"/>
    <property type="evidence" value="ECO:0007669"/>
    <property type="project" value="InterPro"/>
</dbReference>
<evidence type="ECO:0000256" key="1">
    <source>
        <dbReference type="ARBA" id="ARBA00004123"/>
    </source>
</evidence>
<dbReference type="GO" id="GO:0005634">
    <property type="term" value="C:nucleus"/>
    <property type="evidence" value="ECO:0007669"/>
    <property type="project" value="UniProtKB-SubCell"/>
</dbReference>
<evidence type="ECO:0000259" key="3">
    <source>
        <dbReference type="Pfam" id="PF04218"/>
    </source>
</evidence>
<dbReference type="Pfam" id="PF04218">
    <property type="entry name" value="CENP-B_N"/>
    <property type="match status" value="1"/>
</dbReference>
<evidence type="ECO:0000313" key="4">
    <source>
        <dbReference type="EMBL" id="KFD62374.1"/>
    </source>
</evidence>
<dbReference type="EMBL" id="KL367597">
    <property type="protein sequence ID" value="KFD62374.1"/>
    <property type="molecule type" value="Genomic_DNA"/>
</dbReference>
<protein>
    <recommendedName>
        <fullName evidence="3">HTH psq-type domain-containing protein</fullName>
    </recommendedName>
</protein>
<feature type="domain" description="HTH psq-type" evidence="3">
    <location>
        <begin position="17"/>
        <end position="68"/>
    </location>
</feature>
<sequence length="89" mass="9939">MADRRDVSGRRSSLHEKREHKVLSLYEKLKILDLLNNGMSCAEVGRRVGKNESSIRSIKQKQAEIRQSLRRPYDGKKSIGGSGQSAGEG</sequence>
<feature type="compositionally biased region" description="Gly residues" evidence="2">
    <location>
        <begin position="78"/>
        <end position="89"/>
    </location>
</feature>
<dbReference type="AlphaFoldDB" id="A0A085MYS8"/>